<organism evidence="1 2">
    <name type="scientific">Pogonomyrmex barbatus</name>
    <name type="common">red harvester ant</name>
    <dbReference type="NCBI Taxonomy" id="144034"/>
    <lineage>
        <taxon>Eukaryota</taxon>
        <taxon>Metazoa</taxon>
        <taxon>Ecdysozoa</taxon>
        <taxon>Arthropoda</taxon>
        <taxon>Hexapoda</taxon>
        <taxon>Insecta</taxon>
        <taxon>Pterygota</taxon>
        <taxon>Neoptera</taxon>
        <taxon>Endopterygota</taxon>
        <taxon>Hymenoptera</taxon>
        <taxon>Apocrita</taxon>
        <taxon>Aculeata</taxon>
        <taxon>Formicoidea</taxon>
        <taxon>Formicidae</taxon>
        <taxon>Myrmicinae</taxon>
        <taxon>Pogonomyrmex</taxon>
    </lineage>
</organism>
<accession>A0A6I9WY94</accession>
<dbReference type="AlphaFoldDB" id="A0A6I9WY94"/>
<sequence length="106" mass="11819">MPVNVLEPIKKGTRQKIVLRTSGSRHPRDSHQAATVVVAMARKEGLPVPVGRVRRCGWRMRTEEWMSYYGGMARPEGGWLEQRGTTAPPSGNVNASRNNNLFLAFS</sequence>
<reference evidence="2" key="1">
    <citation type="submission" date="2025-08" db="UniProtKB">
        <authorList>
            <consortium name="RefSeq"/>
        </authorList>
    </citation>
    <scope>IDENTIFICATION</scope>
</reference>
<dbReference type="RefSeq" id="XP_011636959.1">
    <property type="nucleotide sequence ID" value="XM_011638657.1"/>
</dbReference>
<dbReference type="Proteomes" id="UP000504615">
    <property type="component" value="Unplaced"/>
</dbReference>
<dbReference type="KEGG" id="pbar:105427087"/>
<name>A0A6I9WY94_9HYME</name>
<gene>
    <name evidence="2" type="primary">LOC105427087</name>
</gene>
<evidence type="ECO:0000313" key="1">
    <source>
        <dbReference type="Proteomes" id="UP000504615"/>
    </source>
</evidence>
<dbReference type="GeneID" id="105427087"/>
<proteinExistence type="predicted"/>
<keyword evidence="1" id="KW-1185">Reference proteome</keyword>
<evidence type="ECO:0000313" key="2">
    <source>
        <dbReference type="RefSeq" id="XP_011636959.1"/>
    </source>
</evidence>
<protein>
    <submittedName>
        <fullName evidence="2">Uncharacterized protein LOC105427087</fullName>
    </submittedName>
</protein>